<reference evidence="4" key="1">
    <citation type="journal article" date="2019" name="Int. J. Syst. Evol. Microbiol.">
        <title>The Global Catalogue of Microorganisms (GCM) 10K type strain sequencing project: providing services to taxonomists for standard genome sequencing and annotation.</title>
        <authorList>
            <consortium name="The Broad Institute Genomics Platform"/>
            <consortium name="The Broad Institute Genome Sequencing Center for Infectious Disease"/>
            <person name="Wu L."/>
            <person name="Ma J."/>
        </authorList>
    </citation>
    <scope>NUCLEOTIDE SEQUENCE [LARGE SCALE GENOMIC DNA]</scope>
    <source>
        <strain evidence="4">JCM 9092</strain>
    </source>
</reference>
<comment type="caution">
    <text evidence="3">The sequence shown here is derived from an EMBL/GenBank/DDBJ whole genome shotgun (WGS) entry which is preliminary data.</text>
</comment>
<evidence type="ECO:0000313" key="3">
    <source>
        <dbReference type="EMBL" id="GAA3131540.1"/>
    </source>
</evidence>
<proteinExistence type="predicted"/>
<protein>
    <submittedName>
        <fullName evidence="3">Uncharacterized protein</fullName>
    </submittedName>
</protein>
<accession>A0ABP6N180</accession>
<feature type="chain" id="PRO_5046648982" evidence="2">
    <location>
        <begin position="30"/>
        <end position="82"/>
    </location>
</feature>
<evidence type="ECO:0000313" key="4">
    <source>
        <dbReference type="Proteomes" id="UP001501637"/>
    </source>
</evidence>
<dbReference type="RefSeq" id="WP_344526211.1">
    <property type="nucleotide sequence ID" value="NZ_BAAAUG010000125.1"/>
</dbReference>
<keyword evidence="4" id="KW-1185">Reference proteome</keyword>
<organism evidence="3 4">
    <name type="scientific">Streptomyces rectiviolaceus</name>
    <dbReference type="NCBI Taxonomy" id="332591"/>
    <lineage>
        <taxon>Bacteria</taxon>
        <taxon>Bacillati</taxon>
        <taxon>Actinomycetota</taxon>
        <taxon>Actinomycetes</taxon>
        <taxon>Kitasatosporales</taxon>
        <taxon>Streptomycetaceae</taxon>
        <taxon>Streptomyces</taxon>
    </lineage>
</organism>
<dbReference type="Proteomes" id="UP001501637">
    <property type="component" value="Unassembled WGS sequence"/>
</dbReference>
<dbReference type="EMBL" id="BAAAUG010000125">
    <property type="protein sequence ID" value="GAA3131540.1"/>
    <property type="molecule type" value="Genomic_DNA"/>
</dbReference>
<evidence type="ECO:0000256" key="2">
    <source>
        <dbReference type="SAM" id="SignalP"/>
    </source>
</evidence>
<evidence type="ECO:0000256" key="1">
    <source>
        <dbReference type="SAM" id="MobiDB-lite"/>
    </source>
</evidence>
<feature type="signal peptide" evidence="2">
    <location>
        <begin position="1"/>
        <end position="29"/>
    </location>
</feature>
<keyword evidence="2" id="KW-0732">Signal</keyword>
<name>A0ABP6N180_9ACTN</name>
<feature type="region of interest" description="Disordered" evidence="1">
    <location>
        <begin position="25"/>
        <end position="55"/>
    </location>
</feature>
<sequence>MNRRSTLFRAVAVGTALLALAGTAGSATASDAPPPERETAAALTGTAKLDRRPGDNATITFAARLDAAEATRRVVPRRGAGP</sequence>
<gene>
    <name evidence="3" type="ORF">GCM10010449_60710</name>
</gene>